<name>B9XM45_PEDPL</name>
<evidence type="ECO:0000313" key="1">
    <source>
        <dbReference type="EMBL" id="EEF59038.1"/>
    </source>
</evidence>
<organism evidence="1 2">
    <name type="scientific">Pedosphaera parvula (strain Ellin514)</name>
    <dbReference type="NCBI Taxonomy" id="320771"/>
    <lineage>
        <taxon>Bacteria</taxon>
        <taxon>Pseudomonadati</taxon>
        <taxon>Verrucomicrobiota</taxon>
        <taxon>Pedosphaerae</taxon>
        <taxon>Pedosphaerales</taxon>
        <taxon>Pedosphaeraceae</taxon>
        <taxon>Pedosphaera</taxon>
    </lineage>
</organism>
<sequence>MHKAIPTLIATAIIFGFCLDRCAPDLRFIRSTIHENTELVNAFSAGTLALNNNLNIS</sequence>
<protein>
    <submittedName>
        <fullName evidence="1">Uncharacterized protein</fullName>
    </submittedName>
</protein>
<accession>B9XM45</accession>
<comment type="caution">
    <text evidence="1">The sequence shown here is derived from an EMBL/GenBank/DDBJ whole genome shotgun (WGS) entry which is preliminary data.</text>
</comment>
<gene>
    <name evidence="1" type="ORF">Cflav_PD2165</name>
</gene>
<dbReference type="AlphaFoldDB" id="B9XM45"/>
<keyword evidence="2" id="KW-1185">Reference proteome</keyword>
<dbReference type="EMBL" id="ABOX02000033">
    <property type="protein sequence ID" value="EEF59038.1"/>
    <property type="molecule type" value="Genomic_DNA"/>
</dbReference>
<proteinExistence type="predicted"/>
<evidence type="ECO:0000313" key="2">
    <source>
        <dbReference type="Proteomes" id="UP000003688"/>
    </source>
</evidence>
<reference evidence="1 2" key="1">
    <citation type="journal article" date="2011" name="J. Bacteriol.">
        <title>Genome sequence of 'Pedosphaera parvula' Ellin514, an aerobic Verrucomicrobial isolate from pasture soil.</title>
        <authorList>
            <person name="Kant R."/>
            <person name="van Passel M.W."/>
            <person name="Sangwan P."/>
            <person name="Palva A."/>
            <person name="Lucas S."/>
            <person name="Copeland A."/>
            <person name="Lapidus A."/>
            <person name="Glavina Del Rio T."/>
            <person name="Dalin E."/>
            <person name="Tice H."/>
            <person name="Bruce D."/>
            <person name="Goodwin L."/>
            <person name="Pitluck S."/>
            <person name="Chertkov O."/>
            <person name="Larimer F.W."/>
            <person name="Land M.L."/>
            <person name="Hauser L."/>
            <person name="Brettin T.S."/>
            <person name="Detter J.C."/>
            <person name="Han S."/>
            <person name="de Vos W.M."/>
            <person name="Janssen P.H."/>
            <person name="Smidt H."/>
        </authorList>
    </citation>
    <scope>NUCLEOTIDE SEQUENCE [LARGE SCALE GENOMIC DNA]</scope>
    <source>
        <strain evidence="1 2">Ellin514</strain>
    </source>
</reference>
<dbReference type="Proteomes" id="UP000003688">
    <property type="component" value="Unassembled WGS sequence"/>
</dbReference>